<evidence type="ECO:0000256" key="6">
    <source>
        <dbReference type="ARBA" id="ARBA00023125"/>
    </source>
</evidence>
<feature type="modified residue" description="4-aspartylphosphate" evidence="8">
    <location>
        <position position="58"/>
    </location>
</feature>
<keyword evidence="4" id="KW-0902">Two-component regulatory system</keyword>
<dbReference type="CDD" id="cd19920">
    <property type="entry name" value="REC_PA4781-like"/>
    <property type="match status" value="1"/>
</dbReference>
<dbReference type="Gene3D" id="1.10.287.130">
    <property type="match status" value="1"/>
</dbReference>
<keyword evidence="6" id="KW-0238">DNA-binding</keyword>
<keyword evidence="7" id="KW-0804">Transcription</keyword>
<comment type="caution">
    <text evidence="10">The sequence shown here is derived from an EMBL/GenBank/DDBJ whole genome shotgun (WGS) entry which is preliminary data.</text>
</comment>
<dbReference type="Proteomes" id="UP000886124">
    <property type="component" value="Unassembled WGS sequence"/>
</dbReference>
<protein>
    <recommendedName>
        <fullName evidence="2">histidine kinase</fullName>
        <ecNumber evidence="2">2.7.13.3</ecNumber>
    </recommendedName>
</protein>
<dbReference type="PANTHER" id="PTHR44591:SF3">
    <property type="entry name" value="RESPONSE REGULATORY DOMAIN-CONTAINING PROTEIN"/>
    <property type="match status" value="1"/>
</dbReference>
<evidence type="ECO:0000313" key="10">
    <source>
        <dbReference type="EMBL" id="HHJ52400.1"/>
    </source>
</evidence>
<evidence type="ECO:0000256" key="2">
    <source>
        <dbReference type="ARBA" id="ARBA00012438"/>
    </source>
</evidence>
<evidence type="ECO:0000256" key="4">
    <source>
        <dbReference type="ARBA" id="ARBA00023012"/>
    </source>
</evidence>
<evidence type="ECO:0000256" key="7">
    <source>
        <dbReference type="ARBA" id="ARBA00023163"/>
    </source>
</evidence>
<dbReference type="InterPro" id="IPR011006">
    <property type="entry name" value="CheY-like_superfamily"/>
</dbReference>
<dbReference type="FunFam" id="3.40.50.2300:FF:000001">
    <property type="entry name" value="DNA-binding response regulator PhoB"/>
    <property type="match status" value="1"/>
</dbReference>
<dbReference type="PANTHER" id="PTHR44591">
    <property type="entry name" value="STRESS RESPONSE REGULATOR PROTEIN 1"/>
    <property type="match status" value="1"/>
</dbReference>
<reference evidence="10" key="1">
    <citation type="journal article" date="2020" name="mSystems">
        <title>Genome- and Community-Level Interaction Insights into Carbon Utilization and Element Cycling Functions of Hydrothermarchaeota in Hydrothermal Sediment.</title>
        <authorList>
            <person name="Zhou Z."/>
            <person name="Liu Y."/>
            <person name="Xu W."/>
            <person name="Pan J."/>
            <person name="Luo Z.H."/>
            <person name="Li M."/>
        </authorList>
    </citation>
    <scope>NUCLEOTIDE SEQUENCE [LARGE SCALE GENOMIC DNA]</scope>
    <source>
        <strain evidence="10">HyVt-527</strain>
    </source>
</reference>
<evidence type="ECO:0000256" key="1">
    <source>
        <dbReference type="ARBA" id="ARBA00000085"/>
    </source>
</evidence>
<dbReference type="GO" id="GO:0000155">
    <property type="term" value="F:phosphorelay sensor kinase activity"/>
    <property type="evidence" value="ECO:0007669"/>
    <property type="project" value="InterPro"/>
</dbReference>
<dbReference type="Pfam" id="PF00512">
    <property type="entry name" value="HisKA"/>
    <property type="match status" value="1"/>
</dbReference>
<evidence type="ECO:0000256" key="5">
    <source>
        <dbReference type="ARBA" id="ARBA00023015"/>
    </source>
</evidence>
<dbReference type="SUPFAM" id="SSF47384">
    <property type="entry name" value="Homodimeric domain of signal transducing histidine kinase"/>
    <property type="match status" value="1"/>
</dbReference>
<dbReference type="InterPro" id="IPR050595">
    <property type="entry name" value="Bact_response_regulator"/>
</dbReference>
<dbReference type="AlphaFoldDB" id="A0A7V5PPI7"/>
<evidence type="ECO:0000256" key="8">
    <source>
        <dbReference type="PROSITE-ProRule" id="PRU00169"/>
    </source>
</evidence>
<dbReference type="InterPro" id="IPR003661">
    <property type="entry name" value="HisK_dim/P_dom"/>
</dbReference>
<proteinExistence type="predicted"/>
<dbReference type="EMBL" id="DROD01000292">
    <property type="protein sequence ID" value="HHJ52400.1"/>
    <property type="molecule type" value="Genomic_DNA"/>
</dbReference>
<organism evidence="10">
    <name type="scientific">Caldithrix abyssi</name>
    <dbReference type="NCBI Taxonomy" id="187145"/>
    <lineage>
        <taxon>Bacteria</taxon>
        <taxon>Pseudomonadati</taxon>
        <taxon>Calditrichota</taxon>
        <taxon>Calditrichia</taxon>
        <taxon>Calditrichales</taxon>
        <taxon>Calditrichaceae</taxon>
        <taxon>Caldithrix</taxon>
    </lineage>
</organism>
<dbReference type="InterPro" id="IPR036097">
    <property type="entry name" value="HisK_dim/P_sf"/>
</dbReference>
<dbReference type="SMART" id="SM00388">
    <property type="entry name" value="HisKA"/>
    <property type="match status" value="1"/>
</dbReference>
<evidence type="ECO:0000259" key="9">
    <source>
        <dbReference type="PROSITE" id="PS50110"/>
    </source>
</evidence>
<dbReference type="Pfam" id="PF00072">
    <property type="entry name" value="Response_reg"/>
    <property type="match status" value="1"/>
</dbReference>
<name>A0A7V5PPI7_CALAY</name>
<keyword evidence="3 8" id="KW-0597">Phosphoprotein</keyword>
<dbReference type="Gene3D" id="6.10.250.690">
    <property type="match status" value="1"/>
</dbReference>
<dbReference type="SMART" id="SM00448">
    <property type="entry name" value="REC"/>
    <property type="match status" value="1"/>
</dbReference>
<keyword evidence="5" id="KW-0805">Transcription regulation</keyword>
<dbReference type="GO" id="GO:0003677">
    <property type="term" value="F:DNA binding"/>
    <property type="evidence" value="ECO:0007669"/>
    <property type="project" value="UniProtKB-KW"/>
</dbReference>
<dbReference type="InterPro" id="IPR001789">
    <property type="entry name" value="Sig_transdc_resp-reg_receiver"/>
</dbReference>
<sequence>MSKGSSNDRILIVDDNPLNLKMLDIILKNENYQTLKAENGFKALELARKELPDLVFLDIMMPEMDGFEVCQKLKADPETAEIPIIFLTSKTDTDGIVHGFELGAADYVTRPFNRVELLARMRTHLALKKSRDRVIELERRNSILAMITTANHEINQPLTVIKGNLFLLKESFDPKDLTAEQKKILTKIENGVEKIQDILIKFRNAEKIRFEQYSSDTQMVVFEEDEAKKN</sequence>
<dbReference type="Gene3D" id="3.40.50.2300">
    <property type="match status" value="1"/>
</dbReference>
<comment type="catalytic activity">
    <reaction evidence="1">
        <text>ATP + protein L-histidine = ADP + protein N-phospho-L-histidine.</text>
        <dbReference type="EC" id="2.7.13.3"/>
    </reaction>
</comment>
<dbReference type="SUPFAM" id="SSF52172">
    <property type="entry name" value="CheY-like"/>
    <property type="match status" value="1"/>
</dbReference>
<gene>
    <name evidence="10" type="ORF">ENJ89_04330</name>
</gene>
<accession>A0A7V5PPI7</accession>
<dbReference type="CDD" id="cd00082">
    <property type="entry name" value="HisKA"/>
    <property type="match status" value="1"/>
</dbReference>
<evidence type="ECO:0000256" key="3">
    <source>
        <dbReference type="ARBA" id="ARBA00022553"/>
    </source>
</evidence>
<feature type="domain" description="Response regulatory" evidence="9">
    <location>
        <begin position="9"/>
        <end position="125"/>
    </location>
</feature>
<dbReference type="PROSITE" id="PS50110">
    <property type="entry name" value="RESPONSE_REGULATORY"/>
    <property type="match status" value="1"/>
</dbReference>
<dbReference type="EC" id="2.7.13.3" evidence="2"/>